<proteinExistence type="predicted"/>
<keyword evidence="1" id="KW-1133">Transmembrane helix</keyword>
<name>A0A3D9FFT5_9SPHN</name>
<accession>A0A3D9FFT5</accession>
<dbReference type="EMBL" id="QRDP01000004">
    <property type="protein sequence ID" value="RED16392.1"/>
    <property type="molecule type" value="Genomic_DNA"/>
</dbReference>
<dbReference type="AlphaFoldDB" id="A0A3D9FFT5"/>
<dbReference type="Proteomes" id="UP000256310">
    <property type="component" value="Unassembled WGS sequence"/>
</dbReference>
<reference evidence="2 3" key="1">
    <citation type="submission" date="2018-07" db="EMBL/GenBank/DDBJ databases">
        <title>Genomic Encyclopedia of Type Strains, Phase IV (KMG-IV): sequencing the most valuable type-strain genomes for metagenomic binning, comparative biology and taxonomic classification.</title>
        <authorList>
            <person name="Goeker M."/>
        </authorList>
    </citation>
    <scope>NUCLEOTIDE SEQUENCE [LARGE SCALE GENOMIC DNA]</scope>
    <source>
        <strain evidence="2 3">DSM 26725</strain>
    </source>
</reference>
<sequence>MPDSRPHLSKNDARAGTTPKMTRTVLVVSLALIVAVFGILFWAW</sequence>
<evidence type="ECO:0000313" key="2">
    <source>
        <dbReference type="EMBL" id="RED16392.1"/>
    </source>
</evidence>
<evidence type="ECO:0000313" key="3">
    <source>
        <dbReference type="Proteomes" id="UP000256310"/>
    </source>
</evidence>
<keyword evidence="3" id="KW-1185">Reference proteome</keyword>
<comment type="caution">
    <text evidence="2">The sequence shown here is derived from an EMBL/GenBank/DDBJ whole genome shotgun (WGS) entry which is preliminary data.</text>
</comment>
<organism evidence="2 3">
    <name type="scientific">Parasphingopyxis lamellibrachiae</name>
    <dbReference type="NCBI Taxonomy" id="680125"/>
    <lineage>
        <taxon>Bacteria</taxon>
        <taxon>Pseudomonadati</taxon>
        <taxon>Pseudomonadota</taxon>
        <taxon>Alphaproteobacteria</taxon>
        <taxon>Sphingomonadales</taxon>
        <taxon>Sphingomonadaceae</taxon>
        <taxon>Parasphingopyxis</taxon>
    </lineage>
</organism>
<feature type="transmembrane region" description="Helical" evidence="1">
    <location>
        <begin position="21"/>
        <end position="43"/>
    </location>
</feature>
<protein>
    <submittedName>
        <fullName evidence="2">Uncharacterized protein</fullName>
    </submittedName>
</protein>
<keyword evidence="1" id="KW-0472">Membrane</keyword>
<evidence type="ECO:0000256" key="1">
    <source>
        <dbReference type="SAM" id="Phobius"/>
    </source>
</evidence>
<gene>
    <name evidence="2" type="ORF">DFR46_1415</name>
</gene>
<keyword evidence="1" id="KW-0812">Transmembrane</keyword>